<accession>A0A4R2KT72</accession>
<dbReference type="PANTHER" id="PTHR30050">
    <property type="entry name" value="CHROMOSOMAL REPLICATION INITIATOR PROTEIN DNAA"/>
    <property type="match status" value="1"/>
</dbReference>
<dbReference type="Gene3D" id="1.10.8.60">
    <property type="match status" value="1"/>
</dbReference>
<sequence>MATALGSQLPLNIRPRDDATFDNYVVNSRVRAVCLAVSGAVERLLFIHGPGDGGKSHLLQAACHACDGVALYLPLAALSDMAPTGLLDGVEHSALICIDDLQVVAGDGEWERALFNLYNAVQSAGARLVVAADAPPSALAIAMPDLRSRLASMLVYSVPSPDDEERQAILIARARRRGLAMPVEVARYIGHRAGRSLGDLMAVLEELDRASLTYQRALSIPFVRQVMGWQGSQVP</sequence>
<comment type="caution">
    <text evidence="3">The sequence shown here is derived from an EMBL/GenBank/DDBJ whole genome shotgun (WGS) entry which is preliminary data.</text>
</comment>
<evidence type="ECO:0000313" key="4">
    <source>
        <dbReference type="Proteomes" id="UP000294980"/>
    </source>
</evidence>
<dbReference type="AlphaFoldDB" id="A0A4R2KT72"/>
<organism evidence="3 4">
    <name type="scientific">Chromatocurvus halotolerans</name>
    <dbReference type="NCBI Taxonomy" id="1132028"/>
    <lineage>
        <taxon>Bacteria</taxon>
        <taxon>Pseudomonadati</taxon>
        <taxon>Pseudomonadota</taxon>
        <taxon>Gammaproteobacteria</taxon>
        <taxon>Cellvibrionales</taxon>
        <taxon>Halieaceae</taxon>
        <taxon>Chromatocurvus</taxon>
    </lineage>
</organism>
<dbReference type="RefSeq" id="WP_240624265.1">
    <property type="nucleotide sequence ID" value="NZ_QQSW01000005.1"/>
</dbReference>
<keyword evidence="4" id="KW-1185">Reference proteome</keyword>
<dbReference type="InterPro" id="IPR055199">
    <property type="entry name" value="Hda_lid"/>
</dbReference>
<dbReference type="InterPro" id="IPR013317">
    <property type="entry name" value="DnaA_dom"/>
</dbReference>
<evidence type="ECO:0000259" key="2">
    <source>
        <dbReference type="Pfam" id="PF22688"/>
    </source>
</evidence>
<dbReference type="GO" id="GO:0032297">
    <property type="term" value="P:negative regulation of DNA-templated DNA replication initiation"/>
    <property type="evidence" value="ECO:0007669"/>
    <property type="project" value="InterPro"/>
</dbReference>
<name>A0A4R2KT72_9GAMM</name>
<dbReference type="Pfam" id="PF22688">
    <property type="entry name" value="Hda_lid"/>
    <property type="match status" value="1"/>
</dbReference>
<proteinExistence type="predicted"/>
<dbReference type="SUPFAM" id="SSF52540">
    <property type="entry name" value="P-loop containing nucleoside triphosphate hydrolases"/>
    <property type="match status" value="1"/>
</dbReference>
<dbReference type="EMBL" id="SLWX01000006">
    <property type="protein sequence ID" value="TCO75957.1"/>
    <property type="molecule type" value="Genomic_DNA"/>
</dbReference>
<dbReference type="InterPro" id="IPR027417">
    <property type="entry name" value="P-loop_NTPase"/>
</dbReference>
<dbReference type="GO" id="GO:0006270">
    <property type="term" value="P:DNA replication initiation"/>
    <property type="evidence" value="ECO:0007669"/>
    <property type="project" value="TreeGrafter"/>
</dbReference>
<gene>
    <name evidence="3" type="ORF">EV688_106148</name>
</gene>
<evidence type="ECO:0000259" key="1">
    <source>
        <dbReference type="Pfam" id="PF00308"/>
    </source>
</evidence>
<dbReference type="NCBIfam" id="TIGR03420">
    <property type="entry name" value="DnaA_homol_Hda"/>
    <property type="match status" value="1"/>
</dbReference>
<dbReference type="PANTHER" id="PTHR30050:SF5">
    <property type="entry name" value="DNAA REGULATORY INACTIVATOR HDA"/>
    <property type="match status" value="1"/>
</dbReference>
<feature type="domain" description="Hda lid" evidence="2">
    <location>
        <begin position="163"/>
        <end position="227"/>
    </location>
</feature>
<dbReference type="Pfam" id="PF00308">
    <property type="entry name" value="Bac_DnaA"/>
    <property type="match status" value="1"/>
</dbReference>
<dbReference type="InterPro" id="IPR017788">
    <property type="entry name" value="Hda"/>
</dbReference>
<feature type="domain" description="Chromosomal replication initiator protein DnaA ATPAse" evidence="1">
    <location>
        <begin position="94"/>
        <end position="154"/>
    </location>
</feature>
<reference evidence="3 4" key="1">
    <citation type="submission" date="2019-03" db="EMBL/GenBank/DDBJ databases">
        <title>Genomic Encyclopedia of Type Strains, Phase IV (KMG-IV): sequencing the most valuable type-strain genomes for metagenomic binning, comparative biology and taxonomic classification.</title>
        <authorList>
            <person name="Goeker M."/>
        </authorList>
    </citation>
    <scope>NUCLEOTIDE SEQUENCE [LARGE SCALE GENOMIC DNA]</scope>
    <source>
        <strain evidence="3 4">DSM 23344</strain>
    </source>
</reference>
<dbReference type="Gene3D" id="3.40.50.300">
    <property type="entry name" value="P-loop containing nucleotide triphosphate hydrolases"/>
    <property type="match status" value="1"/>
</dbReference>
<protein>
    <submittedName>
        <fullName evidence="3">Regulatory inactivation of DnaA Hda protein</fullName>
    </submittedName>
</protein>
<dbReference type="Proteomes" id="UP000294980">
    <property type="component" value="Unassembled WGS sequence"/>
</dbReference>
<evidence type="ECO:0000313" key="3">
    <source>
        <dbReference type="EMBL" id="TCO75957.1"/>
    </source>
</evidence>